<name>A0A371QB02_STRIH</name>
<reference evidence="1 2" key="1">
    <citation type="submission" date="2018-08" db="EMBL/GenBank/DDBJ databases">
        <title>Streptomyces NEAU-D10 sp. nov., a novel Actinomycete isolated from soil.</title>
        <authorList>
            <person name="Jin L."/>
        </authorList>
    </citation>
    <scope>NUCLEOTIDE SEQUENCE [LARGE SCALE GENOMIC DNA]</scope>
    <source>
        <strain evidence="1 2">NEAU-D10</strain>
    </source>
</reference>
<comment type="caution">
    <text evidence="1">The sequence shown here is derived from an EMBL/GenBank/DDBJ whole genome shotgun (WGS) entry which is preliminary data.</text>
</comment>
<proteinExistence type="predicted"/>
<evidence type="ECO:0000313" key="1">
    <source>
        <dbReference type="EMBL" id="REK91663.1"/>
    </source>
</evidence>
<organism evidence="1 2">
    <name type="scientific">Streptomyces inhibens</name>
    <dbReference type="NCBI Taxonomy" id="2293571"/>
    <lineage>
        <taxon>Bacteria</taxon>
        <taxon>Bacillati</taxon>
        <taxon>Actinomycetota</taxon>
        <taxon>Actinomycetes</taxon>
        <taxon>Kitasatosporales</taxon>
        <taxon>Streptomycetaceae</taxon>
        <taxon>Streptomyces</taxon>
    </lineage>
</organism>
<keyword evidence="2" id="KW-1185">Reference proteome</keyword>
<dbReference type="OrthoDB" id="4251109at2"/>
<gene>
    <name evidence="1" type="ORF">DY245_03415</name>
</gene>
<evidence type="ECO:0000313" key="2">
    <source>
        <dbReference type="Proteomes" id="UP000262477"/>
    </source>
</evidence>
<dbReference type="RefSeq" id="WP_128503304.1">
    <property type="nucleotide sequence ID" value="NZ_QUAC01000019.1"/>
</dbReference>
<protein>
    <submittedName>
        <fullName evidence="1">Uncharacterized protein</fullName>
    </submittedName>
</protein>
<sequence>MPQSVKELTPQDGHDLAERLVRPVGNVQMRAAVRLLGRHRNGFWLHLFCEQSAENESVGLGSLLEYPDGHPTVDWNAVGLRLLAGPWNVGSPSELAVLRVAASLVGHCDVSLRQVLHQVDATDLPLITHALHEAAAAA</sequence>
<accession>A0A371QB02</accession>
<dbReference type="Proteomes" id="UP000262477">
    <property type="component" value="Unassembled WGS sequence"/>
</dbReference>
<dbReference type="AlphaFoldDB" id="A0A371QB02"/>
<dbReference type="EMBL" id="QUAC01000019">
    <property type="protein sequence ID" value="REK91663.1"/>
    <property type="molecule type" value="Genomic_DNA"/>
</dbReference>